<comment type="caution">
    <text evidence="1">The sequence shown here is derived from an EMBL/GenBank/DDBJ whole genome shotgun (WGS) entry which is preliminary data.</text>
</comment>
<reference evidence="1 2" key="1">
    <citation type="submission" date="2016-04" db="EMBL/GenBank/DDBJ databases">
        <title>ATOL: Assembling a taxonomically balanced genome-scale reconstruction of the evolutionary history of the Enterobacteriaceae.</title>
        <authorList>
            <person name="Plunkett G.III."/>
            <person name="Neeno-Eckwall E.C."/>
            <person name="Glasner J.D."/>
            <person name="Perna N.T."/>
        </authorList>
    </citation>
    <scope>NUCLEOTIDE SEQUENCE [LARGE SCALE GENOMIC DNA]</scope>
    <source>
        <strain evidence="1 2">ATCC 51602</strain>
    </source>
</reference>
<accession>A0ABX2W625</accession>
<organism evidence="1 2">
    <name type="scientific">Buttiauxella ferragutiae ATCC 51602</name>
    <dbReference type="NCBI Taxonomy" id="1354252"/>
    <lineage>
        <taxon>Bacteria</taxon>
        <taxon>Pseudomonadati</taxon>
        <taxon>Pseudomonadota</taxon>
        <taxon>Gammaproteobacteria</taxon>
        <taxon>Enterobacterales</taxon>
        <taxon>Enterobacteriaceae</taxon>
        <taxon>Buttiauxella</taxon>
    </lineage>
</organism>
<dbReference type="EMBL" id="LXEQ01000047">
    <property type="protein sequence ID" value="OAT26357.1"/>
    <property type="molecule type" value="Genomic_DNA"/>
</dbReference>
<evidence type="ECO:0000313" key="1">
    <source>
        <dbReference type="EMBL" id="OAT26357.1"/>
    </source>
</evidence>
<protein>
    <submittedName>
        <fullName evidence="1">Uncharacterized protein</fullName>
    </submittedName>
</protein>
<keyword evidence="2" id="KW-1185">Reference proteome</keyword>
<name>A0ABX2W625_9ENTR</name>
<evidence type="ECO:0000313" key="2">
    <source>
        <dbReference type="Proteomes" id="UP000078407"/>
    </source>
</evidence>
<gene>
    <name evidence="1" type="ORF">M976_03077</name>
</gene>
<sequence length="60" mass="7115">MFCSHILFKKKPASLAGLVSGLNYSHSDYTARYQEVRHQLCMRIIAFIFRYLYRVNLRTS</sequence>
<proteinExistence type="predicted"/>
<dbReference type="Proteomes" id="UP000078407">
    <property type="component" value="Unassembled WGS sequence"/>
</dbReference>